<keyword evidence="1" id="KW-0472">Membrane</keyword>
<keyword evidence="1" id="KW-0812">Transmembrane</keyword>
<name>A0A165KTY5_9APHY</name>
<protein>
    <recommendedName>
        <fullName evidence="2">DUF6534 domain-containing protein</fullName>
    </recommendedName>
</protein>
<keyword evidence="1" id="KW-1133">Transmembrane helix</keyword>
<reference evidence="3 4" key="1">
    <citation type="journal article" date="2016" name="Mol. Biol. Evol.">
        <title>Comparative Genomics of Early-Diverging Mushroom-Forming Fungi Provides Insights into the Origins of Lignocellulose Decay Capabilities.</title>
        <authorList>
            <person name="Nagy L.G."/>
            <person name="Riley R."/>
            <person name="Tritt A."/>
            <person name="Adam C."/>
            <person name="Daum C."/>
            <person name="Floudas D."/>
            <person name="Sun H."/>
            <person name="Yadav J.S."/>
            <person name="Pangilinan J."/>
            <person name="Larsson K.H."/>
            <person name="Matsuura K."/>
            <person name="Barry K."/>
            <person name="Labutti K."/>
            <person name="Kuo R."/>
            <person name="Ohm R.A."/>
            <person name="Bhattacharya S.S."/>
            <person name="Shirouzu T."/>
            <person name="Yoshinaga Y."/>
            <person name="Martin F.M."/>
            <person name="Grigoriev I.V."/>
            <person name="Hibbett D.S."/>
        </authorList>
    </citation>
    <scope>NUCLEOTIDE SEQUENCE [LARGE SCALE GENOMIC DNA]</scope>
    <source>
        <strain evidence="3 4">L-15889</strain>
    </source>
</reference>
<dbReference type="PANTHER" id="PTHR40465:SF1">
    <property type="entry name" value="DUF6534 DOMAIN-CONTAINING PROTEIN"/>
    <property type="match status" value="1"/>
</dbReference>
<evidence type="ECO:0000313" key="4">
    <source>
        <dbReference type="Proteomes" id="UP000076727"/>
    </source>
</evidence>
<dbReference type="AlphaFoldDB" id="A0A165KTY5"/>
<feature type="transmembrane region" description="Helical" evidence="1">
    <location>
        <begin position="238"/>
        <end position="259"/>
    </location>
</feature>
<feature type="domain" description="DUF6534" evidence="2">
    <location>
        <begin position="178"/>
        <end position="262"/>
    </location>
</feature>
<feature type="transmembrane region" description="Helical" evidence="1">
    <location>
        <begin position="212"/>
        <end position="232"/>
    </location>
</feature>
<dbReference type="OrthoDB" id="3262409at2759"/>
<dbReference type="Pfam" id="PF20152">
    <property type="entry name" value="DUF6534"/>
    <property type="match status" value="1"/>
</dbReference>
<evidence type="ECO:0000259" key="2">
    <source>
        <dbReference type="Pfam" id="PF20152"/>
    </source>
</evidence>
<feature type="transmembrane region" description="Helical" evidence="1">
    <location>
        <begin position="172"/>
        <end position="192"/>
    </location>
</feature>
<proteinExistence type="predicted"/>
<accession>A0A165KTY5</accession>
<dbReference type="PANTHER" id="PTHR40465">
    <property type="entry name" value="CHROMOSOME 1, WHOLE GENOME SHOTGUN SEQUENCE"/>
    <property type="match status" value="1"/>
</dbReference>
<feature type="transmembrane region" description="Helical" evidence="1">
    <location>
        <begin position="130"/>
        <end position="152"/>
    </location>
</feature>
<dbReference type="InterPro" id="IPR045339">
    <property type="entry name" value="DUF6534"/>
</dbReference>
<dbReference type="Proteomes" id="UP000076727">
    <property type="component" value="Unassembled WGS sequence"/>
</dbReference>
<evidence type="ECO:0000256" key="1">
    <source>
        <dbReference type="SAM" id="Phobius"/>
    </source>
</evidence>
<feature type="transmembrane region" description="Helical" evidence="1">
    <location>
        <begin position="97"/>
        <end position="118"/>
    </location>
</feature>
<keyword evidence="4" id="KW-1185">Reference proteome</keyword>
<dbReference type="EMBL" id="KV429172">
    <property type="protein sequence ID" value="KZT63568.1"/>
    <property type="molecule type" value="Genomic_DNA"/>
</dbReference>
<gene>
    <name evidence="3" type="ORF">DAEQUDRAFT_733668</name>
</gene>
<evidence type="ECO:0000313" key="3">
    <source>
        <dbReference type="EMBL" id="KZT63568.1"/>
    </source>
</evidence>
<sequence>MSGSTNTSATDCVDPLSIIQLTGPVLLAFQFNWGLLGIFVVQVYNYYQASFRDGFVIKGLVYGLLLFELTQTALATHDAYCQFALSFGNYEGFMQTYFLWLDAPVFVGVSSGAIQCFYAWRIYILSRSKLLFMGIVLVSLMQFSAAIAEGVLSDLLRDQAEEQTKTPSTTTVWLAGTASCDVIIACTMIYYLWSNRTGYKNTNKIINRLIRVIVETGMATAILAILDLVFFLHFKHNYYHLVCALLLSKLYSNSLLVLLNNRVALRAHVQADNSFALGSMRFGGGTTGGGMVSGTEGGLGGVHVNTNSHTFVDHVAVVTLRSQAETQSSGLDYSRESPTNDIKVAAQESFAQ</sequence>
<feature type="transmembrane region" description="Helical" evidence="1">
    <location>
        <begin position="25"/>
        <end position="47"/>
    </location>
</feature>
<organism evidence="3 4">
    <name type="scientific">Daedalea quercina L-15889</name>
    <dbReference type="NCBI Taxonomy" id="1314783"/>
    <lineage>
        <taxon>Eukaryota</taxon>
        <taxon>Fungi</taxon>
        <taxon>Dikarya</taxon>
        <taxon>Basidiomycota</taxon>
        <taxon>Agaricomycotina</taxon>
        <taxon>Agaricomycetes</taxon>
        <taxon>Polyporales</taxon>
        <taxon>Fomitopsis</taxon>
    </lineage>
</organism>
<feature type="transmembrane region" description="Helical" evidence="1">
    <location>
        <begin position="59"/>
        <end position="77"/>
    </location>
</feature>